<evidence type="ECO:0000259" key="2">
    <source>
        <dbReference type="PROSITE" id="PS51186"/>
    </source>
</evidence>
<keyword evidence="3" id="KW-0808">Transferase</keyword>
<dbReference type="Proteomes" id="UP000389128">
    <property type="component" value="Unassembled WGS sequence"/>
</dbReference>
<dbReference type="Pfam" id="PF00583">
    <property type="entry name" value="Acetyltransf_1"/>
    <property type="match status" value="1"/>
</dbReference>
<evidence type="ECO:0000313" key="4">
    <source>
        <dbReference type="Proteomes" id="UP000389128"/>
    </source>
</evidence>
<reference evidence="3 4" key="1">
    <citation type="submission" date="2019-01" db="EMBL/GenBank/DDBJ databases">
        <title>Zoogloea oleivorans genome sequencing and assembly.</title>
        <authorList>
            <person name="Tancsics A."/>
            <person name="Farkas M."/>
            <person name="Kriszt B."/>
            <person name="Maroti G."/>
            <person name="Horvath B."/>
        </authorList>
    </citation>
    <scope>NUCLEOTIDE SEQUENCE [LARGE SCALE GENOMIC DNA]</scope>
    <source>
        <strain evidence="3 4">Buc</strain>
    </source>
</reference>
<dbReference type="OrthoDB" id="3216107at2"/>
<evidence type="ECO:0000313" key="3">
    <source>
        <dbReference type="EMBL" id="TYC59919.1"/>
    </source>
</evidence>
<dbReference type="InterPro" id="IPR016181">
    <property type="entry name" value="Acyl_CoA_acyltransferase"/>
</dbReference>
<name>A0A6C2D2I8_9RHOO</name>
<organism evidence="3 4">
    <name type="scientific">Zoogloea oleivorans</name>
    <dbReference type="NCBI Taxonomy" id="1552750"/>
    <lineage>
        <taxon>Bacteria</taxon>
        <taxon>Pseudomonadati</taxon>
        <taxon>Pseudomonadota</taxon>
        <taxon>Betaproteobacteria</taxon>
        <taxon>Rhodocyclales</taxon>
        <taxon>Zoogloeaceae</taxon>
        <taxon>Zoogloea</taxon>
    </lineage>
</organism>
<feature type="compositionally biased region" description="Basic and acidic residues" evidence="1">
    <location>
        <begin position="8"/>
        <end position="23"/>
    </location>
</feature>
<feature type="region of interest" description="Disordered" evidence="1">
    <location>
        <begin position="1"/>
        <end position="58"/>
    </location>
</feature>
<dbReference type="SUPFAM" id="SSF55729">
    <property type="entry name" value="Acyl-CoA N-acyltransferases (Nat)"/>
    <property type="match status" value="1"/>
</dbReference>
<evidence type="ECO:0000256" key="1">
    <source>
        <dbReference type="SAM" id="MobiDB-lite"/>
    </source>
</evidence>
<feature type="compositionally biased region" description="Basic residues" evidence="1">
    <location>
        <begin position="37"/>
        <end position="50"/>
    </location>
</feature>
<dbReference type="InterPro" id="IPR000182">
    <property type="entry name" value="GNAT_dom"/>
</dbReference>
<proteinExistence type="predicted"/>
<keyword evidence="4" id="KW-1185">Reference proteome</keyword>
<dbReference type="AlphaFoldDB" id="A0A6C2D2I8"/>
<feature type="domain" description="N-acetyltransferase" evidence="2">
    <location>
        <begin position="104"/>
        <end position="249"/>
    </location>
</feature>
<accession>A0A6C2D2I8</accession>
<protein>
    <submittedName>
        <fullName evidence="3">GNAT family N-acetyltransferase</fullName>
    </submittedName>
</protein>
<gene>
    <name evidence="3" type="ORF">ETQ85_07780</name>
</gene>
<comment type="caution">
    <text evidence="3">The sequence shown here is derived from an EMBL/GenBank/DDBJ whole genome shotgun (WGS) entry which is preliminary data.</text>
</comment>
<dbReference type="Gene3D" id="3.40.630.30">
    <property type="match status" value="1"/>
</dbReference>
<dbReference type="PROSITE" id="PS51186">
    <property type="entry name" value="GNAT"/>
    <property type="match status" value="1"/>
</dbReference>
<dbReference type="GO" id="GO:0016747">
    <property type="term" value="F:acyltransferase activity, transferring groups other than amino-acyl groups"/>
    <property type="evidence" value="ECO:0007669"/>
    <property type="project" value="InterPro"/>
</dbReference>
<dbReference type="EMBL" id="SDKK01000006">
    <property type="protein sequence ID" value="TYC59919.1"/>
    <property type="molecule type" value="Genomic_DNA"/>
</dbReference>
<sequence length="249" mass="27920">MAVPVHQPADRRRPDSLRRERSPHPTVAPGQGFHPRSGSRHPHRNRHHRAAQQPPLQIPFLRRSLTRAGQPHLRLATCLQQSGDSMAPTLGHLRRKGDAITHELTITALEADDDTSRDAATNILFLAFANPERYSRARITEQLTPAAQPFYRHFLIARHGDEVVGIGGIKAADWASDTHILYLSAVTEHARGQGIARALIAARIAWAMENFPHGRLLVSTARPRRFSRLGFRLMGKREAGGRRLMLLEF</sequence>